<keyword evidence="1" id="KW-0732">Signal</keyword>
<dbReference type="EMBL" id="DF933835">
    <property type="protein sequence ID" value="GAM40439.1"/>
    <property type="molecule type" value="Genomic_DNA"/>
</dbReference>
<organism evidence="2 3">
    <name type="scientific">Talaromyces pinophilus</name>
    <name type="common">Penicillium pinophilum</name>
    <dbReference type="NCBI Taxonomy" id="128442"/>
    <lineage>
        <taxon>Eukaryota</taxon>
        <taxon>Fungi</taxon>
        <taxon>Dikarya</taxon>
        <taxon>Ascomycota</taxon>
        <taxon>Pezizomycotina</taxon>
        <taxon>Eurotiomycetes</taxon>
        <taxon>Eurotiomycetidae</taxon>
        <taxon>Eurotiales</taxon>
        <taxon>Trichocomaceae</taxon>
        <taxon>Talaromyces</taxon>
        <taxon>Talaromyces sect. Talaromyces</taxon>
    </lineage>
</organism>
<dbReference type="Proteomes" id="UP000053095">
    <property type="component" value="Unassembled WGS sequence"/>
</dbReference>
<dbReference type="Pfam" id="PF19271">
    <property type="entry name" value="Nis1"/>
    <property type="match status" value="1"/>
</dbReference>
<dbReference type="InterPro" id="IPR045469">
    <property type="entry name" value="Nis1"/>
</dbReference>
<name>A0A6N4SL41_TALPI</name>
<proteinExistence type="predicted"/>
<feature type="signal peptide" evidence="1">
    <location>
        <begin position="1"/>
        <end position="15"/>
    </location>
</feature>
<evidence type="ECO:0000313" key="3">
    <source>
        <dbReference type="Proteomes" id="UP000053095"/>
    </source>
</evidence>
<sequence>MKSFVFAALAITATAQRIWIQAPVLDQQVIPGDDLVIEIQSEDSSTPYTDIAAAIGIQPWSRGSYDGELGEYLVYQGNWSIEGFAYPQGGLYTNVTVTVPSDVPLGPAVLSVAMFQVYSSENSPSLETASTNISVVSSS</sequence>
<dbReference type="AlphaFoldDB" id="A0A6N4SL41"/>
<comment type="caution">
    <text evidence="2">The sequence shown here is derived from an EMBL/GenBank/DDBJ whole genome shotgun (WGS) entry which is preliminary data.</text>
</comment>
<feature type="chain" id="PRO_5027862713" evidence="1">
    <location>
        <begin position="16"/>
        <end position="139"/>
    </location>
</feature>
<keyword evidence="3" id="KW-1185">Reference proteome</keyword>
<reference evidence="3" key="1">
    <citation type="journal article" date="2015" name="Genome Announc.">
        <title>Draft genome sequence of Talaromyces cellulolyticus strain Y-94, a source of lignocellulosic biomass-degrading enzymes.</title>
        <authorList>
            <person name="Fujii T."/>
            <person name="Koike H."/>
            <person name="Sawayama S."/>
            <person name="Yano S."/>
            <person name="Inoue H."/>
        </authorList>
    </citation>
    <scope>NUCLEOTIDE SEQUENCE [LARGE SCALE GENOMIC DNA]</scope>
    <source>
        <strain evidence="3">Y-94</strain>
    </source>
</reference>
<protein>
    <submittedName>
        <fullName evidence="2">Uncharacterized protein</fullName>
    </submittedName>
</protein>
<evidence type="ECO:0000256" key="1">
    <source>
        <dbReference type="SAM" id="SignalP"/>
    </source>
</evidence>
<accession>A0A6N4SL41</accession>
<evidence type="ECO:0000313" key="2">
    <source>
        <dbReference type="EMBL" id="GAM40439.1"/>
    </source>
</evidence>
<gene>
    <name evidence="2" type="ORF">TCE0_039r12790</name>
</gene>